<sequence>METEKISRRVVGAIVATGIMSFSGVLVETAMNVTFPALMREFSVSIDLVQWMTTIYLLMVAIVVPLSSWLKRNIKMRNLFLLAILLFISGVIIDALALSFPILLLGRLIQGLGVGVALPLMFNIILEQVPKAKLGLMMGVGTLITSIAPAIGPTFGGIMVTSLGWRYIFISLIPFLVIALIIGLRTIDQKSALAPSKFNGWNLFYVVLMFVGLIFAASKLSLIVEQPVQFYLPLIIGIFGVLGFFRVNQGAQPVVDVRLLKNRAFLGHTFSFAILQSMVLGLSFVLPNYIQLVNGSSATTAGLIVLPGSIVGAIFAPLGGRILDRFGSRRPILIGGALVLLSLAIFAIFGQHLQLLTILLVDLIFMAGFGLSLGNVMTSGLSQIEPRERADGNALLTTVQQFAGALGTAIPAAIVALSQAHATSSQGHATAIGSQLVLLMFAILAFLQWLVLYRVVQNKK</sequence>
<dbReference type="InterPro" id="IPR036259">
    <property type="entry name" value="MFS_trans_sf"/>
</dbReference>
<proteinExistence type="predicted"/>
<keyword evidence="9" id="KW-1185">Reference proteome</keyword>
<feature type="domain" description="Major facilitator superfamily (MFS) profile" evidence="7">
    <location>
        <begin position="9"/>
        <end position="460"/>
    </location>
</feature>
<feature type="transmembrane region" description="Helical" evidence="6">
    <location>
        <begin position="265"/>
        <end position="286"/>
    </location>
</feature>
<feature type="transmembrane region" description="Helical" evidence="6">
    <location>
        <begin position="436"/>
        <end position="456"/>
    </location>
</feature>
<dbReference type="Proteomes" id="UP000030643">
    <property type="component" value="Unassembled WGS sequence"/>
</dbReference>
<feature type="transmembrane region" description="Helical" evidence="6">
    <location>
        <begin position="164"/>
        <end position="182"/>
    </location>
</feature>
<feature type="transmembrane region" description="Helical" evidence="6">
    <location>
        <begin position="12"/>
        <end position="31"/>
    </location>
</feature>
<dbReference type="PANTHER" id="PTHR42718:SF9">
    <property type="entry name" value="MAJOR FACILITATOR SUPERFAMILY MULTIDRUG TRANSPORTER MFSC"/>
    <property type="match status" value="1"/>
</dbReference>
<evidence type="ECO:0000256" key="2">
    <source>
        <dbReference type="ARBA" id="ARBA00022448"/>
    </source>
</evidence>
<feature type="transmembrane region" description="Helical" evidence="6">
    <location>
        <begin position="332"/>
        <end position="349"/>
    </location>
</feature>
<dbReference type="Gene3D" id="1.20.1720.10">
    <property type="entry name" value="Multidrug resistance protein D"/>
    <property type="match status" value="1"/>
</dbReference>
<keyword evidence="4 6" id="KW-1133">Transmembrane helix</keyword>
<dbReference type="GO" id="GO:0022857">
    <property type="term" value="F:transmembrane transporter activity"/>
    <property type="evidence" value="ECO:0007669"/>
    <property type="project" value="InterPro"/>
</dbReference>
<feature type="transmembrane region" description="Helical" evidence="6">
    <location>
        <begin position="138"/>
        <end position="158"/>
    </location>
</feature>
<feature type="transmembrane region" description="Helical" evidence="6">
    <location>
        <begin position="228"/>
        <end position="245"/>
    </location>
</feature>
<dbReference type="STRING" id="1329250.WOSG25_011570"/>
<feature type="transmembrane region" description="Helical" evidence="6">
    <location>
        <begin position="355"/>
        <end position="373"/>
    </location>
</feature>
<dbReference type="GO" id="GO:0005886">
    <property type="term" value="C:plasma membrane"/>
    <property type="evidence" value="ECO:0007669"/>
    <property type="project" value="UniProtKB-SubCell"/>
</dbReference>
<dbReference type="AlphaFoldDB" id="A0A069CQT7"/>
<dbReference type="InterPro" id="IPR020846">
    <property type="entry name" value="MFS_dom"/>
</dbReference>
<dbReference type="PROSITE" id="PS50850">
    <property type="entry name" value="MFS"/>
    <property type="match status" value="1"/>
</dbReference>
<dbReference type="OrthoDB" id="9816041at2"/>
<dbReference type="InterPro" id="IPR011701">
    <property type="entry name" value="MFS"/>
</dbReference>
<dbReference type="RefSeq" id="WP_027698206.1">
    <property type="nucleotide sequence ID" value="NZ_DF820484.1"/>
</dbReference>
<feature type="transmembrane region" description="Helical" evidence="6">
    <location>
        <begin position="108"/>
        <end position="126"/>
    </location>
</feature>
<dbReference type="PANTHER" id="PTHR42718">
    <property type="entry name" value="MAJOR FACILITATOR SUPERFAMILY MULTIDRUG TRANSPORTER MFSC"/>
    <property type="match status" value="1"/>
</dbReference>
<gene>
    <name evidence="8" type="ORF">WOSG25_011570</name>
</gene>
<feature type="transmembrane region" description="Helical" evidence="6">
    <location>
        <begin position="298"/>
        <end position="320"/>
    </location>
</feature>
<keyword evidence="3 6" id="KW-0812">Transmembrane</keyword>
<feature type="transmembrane region" description="Helical" evidence="6">
    <location>
        <begin position="79"/>
        <end position="102"/>
    </location>
</feature>
<accession>A0A069CQT7</accession>
<dbReference type="Gene3D" id="1.20.1250.20">
    <property type="entry name" value="MFS general substrate transporter like domains"/>
    <property type="match status" value="1"/>
</dbReference>
<keyword evidence="2" id="KW-0813">Transport</keyword>
<keyword evidence="5 6" id="KW-0472">Membrane</keyword>
<name>A0A069CQT7_WEIOS</name>
<evidence type="ECO:0000256" key="4">
    <source>
        <dbReference type="ARBA" id="ARBA00022989"/>
    </source>
</evidence>
<evidence type="ECO:0000259" key="7">
    <source>
        <dbReference type="PROSITE" id="PS50850"/>
    </source>
</evidence>
<feature type="transmembrane region" description="Helical" evidence="6">
    <location>
        <begin position="203"/>
        <end position="222"/>
    </location>
</feature>
<dbReference type="Pfam" id="PF07690">
    <property type="entry name" value="MFS_1"/>
    <property type="match status" value="1"/>
</dbReference>
<evidence type="ECO:0000313" key="8">
    <source>
        <dbReference type="EMBL" id="GAK30065.1"/>
    </source>
</evidence>
<feature type="transmembrane region" description="Helical" evidence="6">
    <location>
        <begin position="51"/>
        <end position="70"/>
    </location>
</feature>
<evidence type="ECO:0000256" key="5">
    <source>
        <dbReference type="ARBA" id="ARBA00023136"/>
    </source>
</evidence>
<evidence type="ECO:0000256" key="6">
    <source>
        <dbReference type="SAM" id="Phobius"/>
    </source>
</evidence>
<dbReference type="eggNOG" id="COG2814">
    <property type="taxonomic scope" value="Bacteria"/>
</dbReference>
<dbReference type="EMBL" id="DF820484">
    <property type="protein sequence ID" value="GAK30065.1"/>
    <property type="molecule type" value="Genomic_DNA"/>
</dbReference>
<feature type="transmembrane region" description="Helical" evidence="6">
    <location>
        <begin position="394"/>
        <end position="416"/>
    </location>
</feature>
<evidence type="ECO:0000256" key="3">
    <source>
        <dbReference type="ARBA" id="ARBA00022692"/>
    </source>
</evidence>
<reference evidence="9" key="1">
    <citation type="journal article" date="2014" name="Genome Announc.">
        <title>Draft genome sequence of Weissella oryzae SG25T, isolated from fermented rice grains.</title>
        <authorList>
            <person name="Tanizawa Y."/>
            <person name="Fujisawa T."/>
            <person name="Mochizuki T."/>
            <person name="Kaminuma E."/>
            <person name="Suzuki Y."/>
            <person name="Nakamura Y."/>
            <person name="Tohno M."/>
        </authorList>
    </citation>
    <scope>NUCLEOTIDE SEQUENCE [LARGE SCALE GENOMIC DNA]</scope>
    <source>
        <strain evidence="9">DSM 25784 / JCM 18191 / LMG 30913 / SG25</strain>
    </source>
</reference>
<evidence type="ECO:0000313" key="9">
    <source>
        <dbReference type="Proteomes" id="UP000030643"/>
    </source>
</evidence>
<evidence type="ECO:0000256" key="1">
    <source>
        <dbReference type="ARBA" id="ARBA00004651"/>
    </source>
</evidence>
<protein>
    <submittedName>
        <fullName evidence="8">Major facilitator superfamily transporter</fullName>
    </submittedName>
</protein>
<dbReference type="PRINTS" id="PR01036">
    <property type="entry name" value="TCRTETB"/>
</dbReference>
<dbReference type="SUPFAM" id="SSF103473">
    <property type="entry name" value="MFS general substrate transporter"/>
    <property type="match status" value="1"/>
</dbReference>
<organism evidence="8 9">
    <name type="scientific">Weissella oryzae (strain DSM 25784 / JCM 18191 / LMG 30913 / SG25)</name>
    <dbReference type="NCBI Taxonomy" id="1329250"/>
    <lineage>
        <taxon>Bacteria</taxon>
        <taxon>Bacillati</taxon>
        <taxon>Bacillota</taxon>
        <taxon>Bacilli</taxon>
        <taxon>Lactobacillales</taxon>
        <taxon>Lactobacillaceae</taxon>
        <taxon>Weissella</taxon>
    </lineage>
</organism>
<comment type="subcellular location">
    <subcellularLocation>
        <location evidence="1">Cell membrane</location>
        <topology evidence="1">Multi-pass membrane protein</topology>
    </subcellularLocation>
</comment>